<dbReference type="OrthoDB" id="247542at2759"/>
<keyword evidence="5" id="KW-1185">Reference proteome</keyword>
<sequence length="463" mass="50597">MSVTTSQFWDKVCGSTISNPPTEATLVRPPRVPSVMPCVVAIAGLIIEGLRPILIGALLTAPLLSATAQTRRLLLILAAFVIPVMLWMRSRYHVGGREINPGIYGNFNNSSLSSAKRIERALNRAVDKYRPTPYLFNGHLRTIVPHILMHGSAPPHGLRRRWLPVDGQHIGLDILLPSDIVCPRGVLVLLHGLNGGSTESYVVDMYKACEERGYVACCMLGRGLAGTPFTGGPKDTFCPSRVSDVSSVINMFHTSCPGLPVHLAGWSLGGVVAANVVAKCGSELKGVLTSCVVVSGGLRVWEIFDSRCAVELWHPLLAFELKRSLLWRMVSLTGYEPQHDNWYYSCTNLLEVETALVAPAHGFDSVWDYYRAMSADDEGKCRDITVPTLIVHAADDPVIHVDSAGPKPTEEAHDLCEYLFAIITETGGHVGWPQGYMPWQGGFSWISNTAIDFADATLPHQTY</sequence>
<keyword evidence="2" id="KW-1133">Transmembrane helix</keyword>
<dbReference type="InterPro" id="IPR050960">
    <property type="entry name" value="AB_hydrolase_4_sf"/>
</dbReference>
<evidence type="ECO:0000256" key="1">
    <source>
        <dbReference type="ARBA" id="ARBA00010884"/>
    </source>
</evidence>
<name>A0A7J6M4V7_PERCH</name>
<reference evidence="4 5" key="1">
    <citation type="submission" date="2020-04" db="EMBL/GenBank/DDBJ databases">
        <title>Perkinsus chesapeaki whole genome sequence.</title>
        <authorList>
            <person name="Bogema D.R."/>
        </authorList>
    </citation>
    <scope>NUCLEOTIDE SEQUENCE [LARGE SCALE GENOMIC DNA]</scope>
    <source>
        <strain evidence="4">ATCC PRA-425</strain>
    </source>
</reference>
<accession>A0A7J6M4V7</accession>
<keyword evidence="2" id="KW-0472">Membrane</keyword>
<dbReference type="Gene3D" id="3.40.50.1820">
    <property type="entry name" value="alpha/beta hydrolase"/>
    <property type="match status" value="1"/>
</dbReference>
<comment type="caution">
    <text evidence="4">The sequence shown here is derived from an EMBL/GenBank/DDBJ whole genome shotgun (WGS) entry which is preliminary data.</text>
</comment>
<dbReference type="GO" id="GO:0034338">
    <property type="term" value="F:short-chain carboxylesterase activity"/>
    <property type="evidence" value="ECO:0007669"/>
    <property type="project" value="TreeGrafter"/>
</dbReference>
<dbReference type="InterPro" id="IPR022742">
    <property type="entry name" value="Hydrolase_4"/>
</dbReference>
<dbReference type="GO" id="GO:0047372">
    <property type="term" value="F:monoacylglycerol lipase activity"/>
    <property type="evidence" value="ECO:0007669"/>
    <property type="project" value="TreeGrafter"/>
</dbReference>
<proteinExistence type="inferred from homology"/>
<protein>
    <submittedName>
        <fullName evidence="4">Phospholipase abhd3</fullName>
    </submittedName>
</protein>
<evidence type="ECO:0000259" key="3">
    <source>
        <dbReference type="Pfam" id="PF12146"/>
    </source>
</evidence>
<dbReference type="PANTHER" id="PTHR10794:SF63">
    <property type="entry name" value="ALPHA_BETA HYDROLASE 1, ISOFORM A"/>
    <property type="match status" value="1"/>
</dbReference>
<dbReference type="PANTHER" id="PTHR10794">
    <property type="entry name" value="ABHYDROLASE DOMAIN-CONTAINING PROTEIN"/>
    <property type="match status" value="1"/>
</dbReference>
<dbReference type="AlphaFoldDB" id="A0A7J6M4V7"/>
<dbReference type="SUPFAM" id="SSF53474">
    <property type="entry name" value="alpha/beta-Hydrolases"/>
    <property type="match status" value="1"/>
</dbReference>
<dbReference type="InterPro" id="IPR029058">
    <property type="entry name" value="AB_hydrolase_fold"/>
</dbReference>
<dbReference type="Pfam" id="PF12146">
    <property type="entry name" value="Hydrolase_4"/>
    <property type="match status" value="1"/>
</dbReference>
<evidence type="ECO:0000256" key="2">
    <source>
        <dbReference type="SAM" id="Phobius"/>
    </source>
</evidence>
<gene>
    <name evidence="4" type="primary">ABHD3_1</name>
    <name evidence="4" type="ORF">FOL47_004036</name>
</gene>
<feature type="transmembrane region" description="Helical" evidence="2">
    <location>
        <begin position="34"/>
        <end position="61"/>
    </location>
</feature>
<organism evidence="4 5">
    <name type="scientific">Perkinsus chesapeaki</name>
    <name type="common">Clam parasite</name>
    <name type="synonym">Perkinsus andrewsi</name>
    <dbReference type="NCBI Taxonomy" id="330153"/>
    <lineage>
        <taxon>Eukaryota</taxon>
        <taxon>Sar</taxon>
        <taxon>Alveolata</taxon>
        <taxon>Perkinsozoa</taxon>
        <taxon>Perkinsea</taxon>
        <taxon>Perkinsida</taxon>
        <taxon>Perkinsidae</taxon>
        <taxon>Perkinsus</taxon>
    </lineage>
</organism>
<comment type="similarity">
    <text evidence="1">Belongs to the AB hydrolase superfamily. AB hydrolase 4 family.</text>
</comment>
<dbReference type="Proteomes" id="UP000591131">
    <property type="component" value="Unassembled WGS sequence"/>
</dbReference>
<keyword evidence="2" id="KW-0812">Transmembrane</keyword>
<dbReference type="EMBL" id="JAAPAO010000232">
    <property type="protein sequence ID" value="KAF4666537.1"/>
    <property type="molecule type" value="Genomic_DNA"/>
</dbReference>
<evidence type="ECO:0000313" key="5">
    <source>
        <dbReference type="Proteomes" id="UP000591131"/>
    </source>
</evidence>
<feature type="transmembrane region" description="Helical" evidence="2">
    <location>
        <begin position="73"/>
        <end position="90"/>
    </location>
</feature>
<evidence type="ECO:0000313" key="4">
    <source>
        <dbReference type="EMBL" id="KAF4666537.1"/>
    </source>
</evidence>
<feature type="domain" description="Serine aminopeptidase S33" evidence="3">
    <location>
        <begin position="183"/>
        <end position="402"/>
    </location>
</feature>